<name>A0A552UWV5_9FIRM</name>
<dbReference type="Pfam" id="PF14107">
    <property type="entry name" value="DUF4280"/>
    <property type="match status" value="1"/>
</dbReference>
<evidence type="ECO:0000256" key="1">
    <source>
        <dbReference type="SAM" id="Coils"/>
    </source>
</evidence>
<dbReference type="OrthoDB" id="2733241at2"/>
<evidence type="ECO:0000313" key="2">
    <source>
        <dbReference type="EMBL" id="TRW22687.1"/>
    </source>
</evidence>
<dbReference type="InterPro" id="IPR025460">
    <property type="entry name" value="DUF4280"/>
</dbReference>
<gene>
    <name evidence="2" type="ORF">FL857_10940</name>
</gene>
<dbReference type="AlphaFoldDB" id="A0A552UWV5"/>
<evidence type="ECO:0000313" key="3">
    <source>
        <dbReference type="Proteomes" id="UP000319424"/>
    </source>
</evidence>
<proteinExistence type="predicted"/>
<protein>
    <submittedName>
        <fullName evidence="2">DUF4280 domain-containing protein</fullName>
    </submittedName>
</protein>
<accession>A0A552UWV5</accession>
<reference evidence="2 3" key="1">
    <citation type="submission" date="2019-07" db="EMBL/GenBank/DDBJ databases">
        <title>Criibacterium bergeronii gen. nov., sp. nov. isolated from human clinical samples.</title>
        <authorList>
            <person name="Maheux A.F."/>
            <person name="Boudreau D.K."/>
            <person name="Berube E."/>
            <person name="Brodeur S."/>
            <person name="Bernard K.A."/>
            <person name="Abed J.Y."/>
            <person name="Ducrey E."/>
            <person name="Guay E.F."/>
            <person name="Raymond F."/>
            <person name="Corbeil J."/>
            <person name="Domingo M.-C."/>
            <person name="Roy P.H."/>
            <person name="Boissinot M."/>
            <person name="Tocheva E.I."/>
            <person name="Omar R.F."/>
        </authorList>
    </citation>
    <scope>NUCLEOTIDE SEQUENCE [LARGE SCALE GENOMIC DNA]</scope>
    <source>
        <strain evidence="2 3">CCRI-24246</strain>
    </source>
</reference>
<keyword evidence="1" id="KW-0175">Coiled coil</keyword>
<dbReference type="EMBL" id="VJXW01000024">
    <property type="protein sequence ID" value="TRW22687.1"/>
    <property type="molecule type" value="Genomic_DNA"/>
</dbReference>
<sequence length="489" mass="55515">MGEKIMSEQYEYLVRGALLQCSCGSCQRRLNLPLCHGVYIGKNPVMNSGDYIPEVNVMSFGTCSKTGSKCMPGFAGYAPWLNVNRRLIVGDEDKYALTTNSYLECVTGGRITVVTSGQEYEMTEKDRINKQEKFELTKEERNEIEDILASDGEWKDKVIKIKHIYEKHLYNLAPEAFDDYAKSKKALDKERQEIKEKNQREFEEIVSRKNISYEEKVIKADEFFRKAKEIEKLAKEKYEEAMNLLENNLKQELKGKVDIRQAGKALSDDVLRAIPKNEGRLISKLDTFYDLVKTGAPMDLKTHELSKATGNPAHDFSIWARGWEDKTEKYKDENGNKMDYVSRDYMGNFTFGYVGADYFKEVDFDDYTTATTMVGTGAGGVLGATPGAVIGGTITNMSPSVFRILNPDKTDEEMMLLTAAGVAQYGSNLKNSFPNPLKVAENTKKYISSIVSGNWGDNEKDSEYIKDGINYYYETNGIDKKEEIYKERQ</sequence>
<dbReference type="Proteomes" id="UP000319424">
    <property type="component" value="Unassembled WGS sequence"/>
</dbReference>
<comment type="caution">
    <text evidence="2">The sequence shown here is derived from an EMBL/GenBank/DDBJ whole genome shotgun (WGS) entry which is preliminary data.</text>
</comment>
<organism evidence="2 3">
    <name type="scientific">Criibacterium bergeronii</name>
    <dbReference type="NCBI Taxonomy" id="1871336"/>
    <lineage>
        <taxon>Bacteria</taxon>
        <taxon>Bacillati</taxon>
        <taxon>Bacillota</taxon>
        <taxon>Clostridia</taxon>
        <taxon>Peptostreptococcales</taxon>
        <taxon>Filifactoraceae</taxon>
        <taxon>Criibacterium</taxon>
    </lineage>
</organism>
<feature type="coiled-coil region" evidence="1">
    <location>
        <begin position="177"/>
        <end position="255"/>
    </location>
</feature>